<proteinExistence type="predicted"/>
<organism evidence="2 3">
    <name type="scientific">Syncephalastrum racemosum</name>
    <name type="common">Filamentous fungus</name>
    <dbReference type="NCBI Taxonomy" id="13706"/>
    <lineage>
        <taxon>Eukaryota</taxon>
        <taxon>Fungi</taxon>
        <taxon>Fungi incertae sedis</taxon>
        <taxon>Mucoromycota</taxon>
        <taxon>Mucoromycotina</taxon>
        <taxon>Mucoromycetes</taxon>
        <taxon>Mucorales</taxon>
        <taxon>Syncephalastraceae</taxon>
        <taxon>Syncephalastrum</taxon>
    </lineage>
</organism>
<reference evidence="2 3" key="1">
    <citation type="submission" date="2016-07" db="EMBL/GenBank/DDBJ databases">
        <title>Pervasive Adenine N6-methylation of Active Genes in Fungi.</title>
        <authorList>
            <consortium name="DOE Joint Genome Institute"/>
            <person name="Mondo S.J."/>
            <person name="Dannebaum R.O."/>
            <person name="Kuo R.C."/>
            <person name="Labutti K."/>
            <person name="Haridas S."/>
            <person name="Kuo A."/>
            <person name="Salamov A."/>
            <person name="Ahrendt S.R."/>
            <person name="Lipzen A."/>
            <person name="Sullivan W."/>
            <person name="Andreopoulos W.B."/>
            <person name="Clum A."/>
            <person name="Lindquist E."/>
            <person name="Daum C."/>
            <person name="Ramamoorthy G.K."/>
            <person name="Gryganskyi A."/>
            <person name="Culley D."/>
            <person name="Magnuson J.K."/>
            <person name="James T.Y."/>
            <person name="O'Malley M.A."/>
            <person name="Stajich J.E."/>
            <person name="Spatafora J.W."/>
            <person name="Visel A."/>
            <person name="Grigoriev I.V."/>
        </authorList>
    </citation>
    <scope>NUCLEOTIDE SEQUENCE [LARGE SCALE GENOMIC DNA]</scope>
    <source>
        <strain evidence="2 3">NRRL 2496</strain>
    </source>
</reference>
<evidence type="ECO:0000313" key="2">
    <source>
        <dbReference type="EMBL" id="ORY98080.1"/>
    </source>
</evidence>
<name>A0A1X2HGN9_SYNRA</name>
<keyword evidence="1" id="KW-1133">Transmembrane helix</keyword>
<comment type="caution">
    <text evidence="2">The sequence shown here is derived from an EMBL/GenBank/DDBJ whole genome shotgun (WGS) entry which is preliminary data.</text>
</comment>
<evidence type="ECO:0000313" key="3">
    <source>
        <dbReference type="Proteomes" id="UP000242180"/>
    </source>
</evidence>
<keyword evidence="1" id="KW-0472">Membrane</keyword>
<keyword evidence="1" id="KW-0812">Transmembrane</keyword>
<dbReference type="EMBL" id="MCGN01000004">
    <property type="protein sequence ID" value="ORY98080.1"/>
    <property type="molecule type" value="Genomic_DNA"/>
</dbReference>
<accession>A0A1X2HGN9</accession>
<protein>
    <submittedName>
        <fullName evidence="2">Uncharacterized protein</fullName>
    </submittedName>
</protein>
<keyword evidence="3" id="KW-1185">Reference proteome</keyword>
<dbReference type="Proteomes" id="UP000242180">
    <property type="component" value="Unassembled WGS sequence"/>
</dbReference>
<evidence type="ECO:0000256" key="1">
    <source>
        <dbReference type="SAM" id="Phobius"/>
    </source>
</evidence>
<feature type="transmembrane region" description="Helical" evidence="1">
    <location>
        <begin position="100"/>
        <end position="118"/>
    </location>
</feature>
<sequence>MSTTFYVLEQIRPSILSEVDSLLTVATLHDGIRRKAHPLPPTQILPLDYVRHITKSRRGTKSNVRFSSGEQSRAFQTTGVSSIVLTFRARSDLLTSPGSVMIGALSPYSVLIYFMSWLPRRS</sequence>
<gene>
    <name evidence="2" type="ORF">BCR43DRAFT_260363</name>
</gene>
<dbReference type="InParanoid" id="A0A1X2HGN9"/>
<dbReference type="AlphaFoldDB" id="A0A1X2HGN9"/>